<dbReference type="Proteomes" id="UP001162164">
    <property type="component" value="Unassembled WGS sequence"/>
</dbReference>
<sequence length="94" mass="10692">MARPYHRHGASDEEAREDKVEGDKPVSDLLSVQGLFDRRHHHIRVFAFLLSVLHHQIPPGQQLLSGMRGDNQQGEAQSEVSMRRNLGRGFVRTP</sequence>
<evidence type="ECO:0000256" key="1">
    <source>
        <dbReference type="SAM" id="MobiDB-lite"/>
    </source>
</evidence>
<comment type="caution">
    <text evidence="2">The sequence shown here is derived from an EMBL/GenBank/DDBJ whole genome shotgun (WGS) entry which is preliminary data.</text>
</comment>
<dbReference type="EMBL" id="JAPWTJ010001602">
    <property type="protein sequence ID" value="KAJ8970568.1"/>
    <property type="molecule type" value="Genomic_DNA"/>
</dbReference>
<feature type="compositionally biased region" description="Basic and acidic residues" evidence="1">
    <location>
        <begin position="9"/>
        <end position="24"/>
    </location>
</feature>
<keyword evidence="3" id="KW-1185">Reference proteome</keyword>
<evidence type="ECO:0000313" key="2">
    <source>
        <dbReference type="EMBL" id="KAJ8970568.1"/>
    </source>
</evidence>
<feature type="region of interest" description="Disordered" evidence="1">
    <location>
        <begin position="1"/>
        <end position="24"/>
    </location>
</feature>
<gene>
    <name evidence="2" type="ORF">NQ317_014155</name>
</gene>
<organism evidence="2 3">
    <name type="scientific">Molorchus minor</name>
    <dbReference type="NCBI Taxonomy" id="1323400"/>
    <lineage>
        <taxon>Eukaryota</taxon>
        <taxon>Metazoa</taxon>
        <taxon>Ecdysozoa</taxon>
        <taxon>Arthropoda</taxon>
        <taxon>Hexapoda</taxon>
        <taxon>Insecta</taxon>
        <taxon>Pterygota</taxon>
        <taxon>Neoptera</taxon>
        <taxon>Endopterygota</taxon>
        <taxon>Coleoptera</taxon>
        <taxon>Polyphaga</taxon>
        <taxon>Cucujiformia</taxon>
        <taxon>Chrysomeloidea</taxon>
        <taxon>Cerambycidae</taxon>
        <taxon>Lamiinae</taxon>
        <taxon>Monochamini</taxon>
        <taxon>Molorchus</taxon>
    </lineage>
</organism>
<proteinExistence type="predicted"/>
<protein>
    <submittedName>
        <fullName evidence="2">Uncharacterized protein</fullName>
    </submittedName>
</protein>
<reference evidence="2" key="1">
    <citation type="journal article" date="2023" name="Insect Mol. Biol.">
        <title>Genome sequencing provides insights into the evolution of gene families encoding plant cell wall-degrading enzymes in longhorned beetles.</title>
        <authorList>
            <person name="Shin N.R."/>
            <person name="Okamura Y."/>
            <person name="Kirsch R."/>
            <person name="Pauchet Y."/>
        </authorList>
    </citation>
    <scope>NUCLEOTIDE SEQUENCE</scope>
    <source>
        <strain evidence="2">MMC_N1</strain>
    </source>
</reference>
<evidence type="ECO:0000313" key="3">
    <source>
        <dbReference type="Proteomes" id="UP001162164"/>
    </source>
</evidence>
<feature type="compositionally biased region" description="Polar residues" evidence="1">
    <location>
        <begin position="70"/>
        <end position="80"/>
    </location>
</feature>
<name>A0ABQ9J262_9CUCU</name>
<accession>A0ABQ9J262</accession>
<feature type="region of interest" description="Disordered" evidence="1">
    <location>
        <begin position="63"/>
        <end position="94"/>
    </location>
</feature>